<organism evidence="12 14">
    <name type="scientific">Fusicatenibacter saccharivorans</name>
    <dbReference type="NCBI Taxonomy" id="1150298"/>
    <lineage>
        <taxon>Bacteria</taxon>
        <taxon>Bacillati</taxon>
        <taxon>Bacillota</taxon>
        <taxon>Clostridia</taxon>
        <taxon>Lachnospirales</taxon>
        <taxon>Lachnospiraceae</taxon>
        <taxon>Fusicatenibacter</taxon>
    </lineage>
</organism>
<evidence type="ECO:0000256" key="10">
    <source>
        <dbReference type="ARBA" id="ARBA00023136"/>
    </source>
</evidence>
<dbReference type="EMBL" id="JAKNFS010000009">
    <property type="protein sequence ID" value="MCG4765478.1"/>
    <property type="molecule type" value="Genomic_DNA"/>
</dbReference>
<evidence type="ECO:0000256" key="8">
    <source>
        <dbReference type="ARBA" id="ARBA00022989"/>
    </source>
</evidence>
<evidence type="ECO:0000256" key="5">
    <source>
        <dbReference type="ARBA" id="ARBA00022679"/>
    </source>
</evidence>
<dbReference type="EC" id="2.7.13.3" evidence="3"/>
<dbReference type="SMART" id="SM00387">
    <property type="entry name" value="HATPase_c"/>
    <property type="match status" value="1"/>
</dbReference>
<proteinExistence type="predicted"/>
<reference evidence="12" key="1">
    <citation type="submission" date="2021-02" db="EMBL/GenBank/DDBJ databases">
        <title>Metagenome-assembled genomes from human diarrheal sample B26.</title>
        <authorList>
            <person name="Ateba T.P."/>
            <person name="Alayande K.A."/>
            <person name="Mwanza M."/>
        </authorList>
    </citation>
    <scope>NUCLEOTIDE SEQUENCE</scope>
    <source>
        <strain evidence="12">06WH</strain>
    </source>
</reference>
<keyword evidence="4" id="KW-0597">Phosphoprotein</keyword>
<dbReference type="Pfam" id="PF02518">
    <property type="entry name" value="HATPase_c"/>
    <property type="match status" value="1"/>
</dbReference>
<dbReference type="InterPro" id="IPR003594">
    <property type="entry name" value="HATPase_dom"/>
</dbReference>
<evidence type="ECO:0000313" key="13">
    <source>
        <dbReference type="EMBL" id="MCG4765478.1"/>
    </source>
</evidence>
<keyword evidence="9" id="KW-0902">Two-component regulatory system</keyword>
<name>A0A939CH23_9FIRM</name>
<dbReference type="GO" id="GO:0000155">
    <property type="term" value="F:phosphorelay sensor kinase activity"/>
    <property type="evidence" value="ECO:0007669"/>
    <property type="project" value="InterPro"/>
</dbReference>
<gene>
    <name evidence="12" type="ORF">JTJ23_01030</name>
    <name evidence="13" type="ORF">L0N21_08145</name>
</gene>
<dbReference type="Proteomes" id="UP001199915">
    <property type="component" value="Unassembled WGS sequence"/>
</dbReference>
<dbReference type="Proteomes" id="UP000737612">
    <property type="component" value="Unassembled WGS sequence"/>
</dbReference>
<evidence type="ECO:0000259" key="11">
    <source>
        <dbReference type="PROSITE" id="PS50109"/>
    </source>
</evidence>
<keyword evidence="8" id="KW-1133">Transmembrane helix</keyword>
<dbReference type="Gene3D" id="3.30.565.10">
    <property type="entry name" value="Histidine kinase-like ATPase, C-terminal domain"/>
    <property type="match status" value="1"/>
</dbReference>
<protein>
    <recommendedName>
        <fullName evidence="3">histidine kinase</fullName>
        <ecNumber evidence="3">2.7.13.3</ecNumber>
    </recommendedName>
</protein>
<evidence type="ECO:0000256" key="3">
    <source>
        <dbReference type="ARBA" id="ARBA00012438"/>
    </source>
</evidence>
<keyword evidence="10" id="KW-0472">Membrane</keyword>
<evidence type="ECO:0000256" key="4">
    <source>
        <dbReference type="ARBA" id="ARBA00022553"/>
    </source>
</evidence>
<evidence type="ECO:0000256" key="6">
    <source>
        <dbReference type="ARBA" id="ARBA00022692"/>
    </source>
</evidence>
<comment type="caution">
    <text evidence="12">The sequence shown here is derived from an EMBL/GenBank/DDBJ whole genome shotgun (WGS) entry which is preliminary data.</text>
</comment>
<keyword evidence="7 12" id="KW-0418">Kinase</keyword>
<evidence type="ECO:0000256" key="1">
    <source>
        <dbReference type="ARBA" id="ARBA00000085"/>
    </source>
</evidence>
<dbReference type="InterPro" id="IPR050398">
    <property type="entry name" value="HssS/ArlS-like"/>
</dbReference>
<dbReference type="EMBL" id="JAFHBD010000004">
    <property type="protein sequence ID" value="MBN2952192.1"/>
    <property type="molecule type" value="Genomic_DNA"/>
</dbReference>
<dbReference type="PANTHER" id="PTHR45528:SF8">
    <property type="entry name" value="HISTIDINE KINASE"/>
    <property type="match status" value="1"/>
</dbReference>
<evidence type="ECO:0000256" key="9">
    <source>
        <dbReference type="ARBA" id="ARBA00023012"/>
    </source>
</evidence>
<dbReference type="InterPro" id="IPR005467">
    <property type="entry name" value="His_kinase_dom"/>
</dbReference>
<dbReference type="Pfam" id="PF00512">
    <property type="entry name" value="HisKA"/>
    <property type="match status" value="1"/>
</dbReference>
<evidence type="ECO:0000256" key="2">
    <source>
        <dbReference type="ARBA" id="ARBA00004141"/>
    </source>
</evidence>
<dbReference type="Gene3D" id="1.10.287.130">
    <property type="match status" value="1"/>
</dbReference>
<dbReference type="InterPro" id="IPR004358">
    <property type="entry name" value="Sig_transdc_His_kin-like_C"/>
</dbReference>
<dbReference type="AlphaFoldDB" id="A0A939CH23"/>
<evidence type="ECO:0000256" key="7">
    <source>
        <dbReference type="ARBA" id="ARBA00022777"/>
    </source>
</evidence>
<dbReference type="InterPro" id="IPR003661">
    <property type="entry name" value="HisK_dim/P_dom"/>
</dbReference>
<dbReference type="RefSeq" id="WP_055303615.1">
    <property type="nucleotide sequence ID" value="NZ_CAXSRP010000003.1"/>
</dbReference>
<dbReference type="InterPro" id="IPR036890">
    <property type="entry name" value="HATPase_C_sf"/>
</dbReference>
<dbReference type="SUPFAM" id="SSF47384">
    <property type="entry name" value="Homodimeric domain of signal transducing histidine kinase"/>
    <property type="match status" value="1"/>
</dbReference>
<dbReference type="PANTHER" id="PTHR45528">
    <property type="entry name" value="SENSOR HISTIDINE KINASE CPXA"/>
    <property type="match status" value="1"/>
</dbReference>
<dbReference type="GO" id="GO:0005886">
    <property type="term" value="C:plasma membrane"/>
    <property type="evidence" value="ECO:0007669"/>
    <property type="project" value="TreeGrafter"/>
</dbReference>
<dbReference type="PROSITE" id="PS50109">
    <property type="entry name" value="HIS_KIN"/>
    <property type="match status" value="1"/>
</dbReference>
<dbReference type="InterPro" id="IPR036097">
    <property type="entry name" value="HisK_dim/P_sf"/>
</dbReference>
<keyword evidence="6" id="KW-0812">Transmembrane</keyword>
<evidence type="ECO:0000313" key="14">
    <source>
        <dbReference type="Proteomes" id="UP000737612"/>
    </source>
</evidence>
<comment type="subcellular location">
    <subcellularLocation>
        <location evidence="2">Membrane</location>
        <topology evidence="2">Multi-pass membrane protein</topology>
    </subcellularLocation>
</comment>
<dbReference type="CDD" id="cd00082">
    <property type="entry name" value="HisKA"/>
    <property type="match status" value="1"/>
</dbReference>
<dbReference type="SUPFAM" id="SSF55874">
    <property type="entry name" value="ATPase domain of HSP90 chaperone/DNA topoisomerase II/histidine kinase"/>
    <property type="match status" value="1"/>
</dbReference>
<keyword evidence="5" id="KW-0808">Transferase</keyword>
<reference evidence="13" key="2">
    <citation type="submission" date="2022-01" db="EMBL/GenBank/DDBJ databases">
        <title>Collection of gut derived symbiotic bacterial strains cultured from healthy donors.</title>
        <authorList>
            <person name="Lin H."/>
            <person name="Kohout C."/>
            <person name="Waligurski E."/>
            <person name="Pamer E.G."/>
        </authorList>
    </citation>
    <scope>NUCLEOTIDE SEQUENCE</scope>
    <source>
        <strain evidence="13">DFI.5.49</strain>
    </source>
</reference>
<comment type="catalytic activity">
    <reaction evidence="1">
        <text>ATP + protein L-histidine = ADP + protein N-phospho-L-histidine.</text>
        <dbReference type="EC" id="2.7.13.3"/>
    </reaction>
</comment>
<evidence type="ECO:0000313" key="12">
    <source>
        <dbReference type="EMBL" id="MBN2952192.1"/>
    </source>
</evidence>
<dbReference type="PRINTS" id="PR00344">
    <property type="entry name" value="BCTRLSENSOR"/>
</dbReference>
<dbReference type="SMART" id="SM00388">
    <property type="entry name" value="HisKA"/>
    <property type="match status" value="1"/>
</dbReference>
<accession>A0A939CH23</accession>
<sequence>MFPWILCCILLIVVFFLITKIIFIEKSIDEIHTEFQERLSSDTNTLIDISSSDPHLRKLASEINIQLRLLRKERHRYQQGDLELKEAITNISHDLRTPLTAINGYLDLLEREEKSETVHCYLSQIQNRTDVLKNLTEELFRYSVVTSFQELKPERMDVVRALEESLLSFYAVMQEKGIQPEIELPEEPVFRELDAGAVNRIFSNIISNALKYSDGDLSVVMDKNGCVTFSNTAHNLNYVTVGRLFDRFYTVEASRNSTGLGLSIAKLLIERMGGSIGAIYNNDKLQIKIIFAK</sequence>
<feature type="domain" description="Histidine kinase" evidence="11">
    <location>
        <begin position="90"/>
        <end position="276"/>
    </location>
</feature>